<accession>A0ACB8XN10</accession>
<sequence length="368" mass="38793">MWASAQPHAGFAKLEAGSDPTSCGPRISQVRALAQSEAGLGQERVWAAPMRRVSPNHMPTRGGLQQCAGNINVPSAVSLNKSNLTSTLNTFGSAGGLRFPLLGFLGYNDYLGFEVGRCVAMEGTPKGCGAYPLSPESDSDDSSQQNDQGTLEKPKFAEVVGKTSISSLDFFPLEDKKTVVLSLHAELTEEKPNKDGVPKRSDEGTSRTKDGDLISNETVVANVQNVGVGNFETMADKGNGAATRGHSTEPVNEDTLTCTNSEMETVQGTSNPPNEKSRSSKDGVAMQAENLLGESEVVGNISHDVDMGKSVGDENGKKHSKSGINISPPSRDQPRGKGGELKVGQGAKPIKGILKKSKPICGIGEARR</sequence>
<proteinExistence type="predicted"/>
<reference evidence="2" key="1">
    <citation type="journal article" date="2022" name="Mol. Ecol. Resour.">
        <title>The genomes of chicory, endive, great burdock and yacon provide insights into Asteraceae palaeo-polyploidization history and plant inulin production.</title>
        <authorList>
            <person name="Fan W."/>
            <person name="Wang S."/>
            <person name="Wang H."/>
            <person name="Wang A."/>
            <person name="Jiang F."/>
            <person name="Liu H."/>
            <person name="Zhao H."/>
            <person name="Xu D."/>
            <person name="Zhang Y."/>
        </authorList>
    </citation>
    <scope>NUCLEOTIDE SEQUENCE [LARGE SCALE GENOMIC DNA]</scope>
    <source>
        <strain evidence="2">cv. Niubang</strain>
    </source>
</reference>
<comment type="caution">
    <text evidence="1">The sequence shown here is derived from an EMBL/GenBank/DDBJ whole genome shotgun (WGS) entry which is preliminary data.</text>
</comment>
<protein>
    <submittedName>
        <fullName evidence="1">Uncharacterized protein</fullName>
    </submittedName>
</protein>
<evidence type="ECO:0000313" key="1">
    <source>
        <dbReference type="EMBL" id="KAI3669402.1"/>
    </source>
</evidence>
<organism evidence="1 2">
    <name type="scientific">Arctium lappa</name>
    <name type="common">Greater burdock</name>
    <name type="synonym">Lappa major</name>
    <dbReference type="NCBI Taxonomy" id="4217"/>
    <lineage>
        <taxon>Eukaryota</taxon>
        <taxon>Viridiplantae</taxon>
        <taxon>Streptophyta</taxon>
        <taxon>Embryophyta</taxon>
        <taxon>Tracheophyta</taxon>
        <taxon>Spermatophyta</taxon>
        <taxon>Magnoliopsida</taxon>
        <taxon>eudicotyledons</taxon>
        <taxon>Gunneridae</taxon>
        <taxon>Pentapetalae</taxon>
        <taxon>asterids</taxon>
        <taxon>campanulids</taxon>
        <taxon>Asterales</taxon>
        <taxon>Asteraceae</taxon>
        <taxon>Carduoideae</taxon>
        <taxon>Cardueae</taxon>
        <taxon>Arctiinae</taxon>
        <taxon>Arctium</taxon>
    </lineage>
</organism>
<dbReference type="EMBL" id="CM042062">
    <property type="protein sequence ID" value="KAI3669402.1"/>
    <property type="molecule type" value="Genomic_DNA"/>
</dbReference>
<reference evidence="1 2" key="2">
    <citation type="journal article" date="2022" name="Mol. Ecol. Resour.">
        <title>The genomes of chicory, endive, great burdock and yacon provide insights into Asteraceae paleo-polyploidization history and plant inulin production.</title>
        <authorList>
            <person name="Fan W."/>
            <person name="Wang S."/>
            <person name="Wang H."/>
            <person name="Wang A."/>
            <person name="Jiang F."/>
            <person name="Liu H."/>
            <person name="Zhao H."/>
            <person name="Xu D."/>
            <person name="Zhang Y."/>
        </authorList>
    </citation>
    <scope>NUCLEOTIDE SEQUENCE [LARGE SCALE GENOMIC DNA]</scope>
    <source>
        <strain evidence="2">cv. Niubang</strain>
    </source>
</reference>
<evidence type="ECO:0000313" key="2">
    <source>
        <dbReference type="Proteomes" id="UP001055879"/>
    </source>
</evidence>
<gene>
    <name evidence="1" type="ORF">L6452_40637</name>
</gene>
<dbReference type="Proteomes" id="UP001055879">
    <property type="component" value="Linkage Group LG16"/>
</dbReference>
<name>A0ACB8XN10_ARCLA</name>
<keyword evidence="2" id="KW-1185">Reference proteome</keyword>